<gene>
    <name evidence="1" type="ORF">EC9_27910</name>
</gene>
<name>A0A517M141_9BACT</name>
<dbReference type="InterPro" id="IPR022269">
    <property type="entry name" value="SO_2930-like_C"/>
</dbReference>
<dbReference type="NCBIfam" id="TIGR03806">
    <property type="entry name" value="chp_HNE_0200"/>
    <property type="match status" value="1"/>
</dbReference>
<dbReference type="KEGG" id="ruv:EC9_27910"/>
<proteinExistence type="predicted"/>
<accession>A0A517M141</accession>
<dbReference type="PROSITE" id="PS51257">
    <property type="entry name" value="PROKAR_LIPOPROTEIN"/>
    <property type="match status" value="1"/>
</dbReference>
<protein>
    <recommendedName>
        <fullName evidence="3">Cytochrome c domain-containing protein</fullName>
    </recommendedName>
</protein>
<evidence type="ECO:0000313" key="2">
    <source>
        <dbReference type="Proteomes" id="UP000319557"/>
    </source>
</evidence>
<reference evidence="1 2" key="1">
    <citation type="submission" date="2019-02" db="EMBL/GenBank/DDBJ databases">
        <title>Deep-cultivation of Planctomycetes and their phenomic and genomic characterization uncovers novel biology.</title>
        <authorList>
            <person name="Wiegand S."/>
            <person name="Jogler M."/>
            <person name="Boedeker C."/>
            <person name="Pinto D."/>
            <person name="Vollmers J."/>
            <person name="Rivas-Marin E."/>
            <person name="Kohn T."/>
            <person name="Peeters S.H."/>
            <person name="Heuer A."/>
            <person name="Rast P."/>
            <person name="Oberbeckmann S."/>
            <person name="Bunk B."/>
            <person name="Jeske O."/>
            <person name="Meyerdierks A."/>
            <person name="Storesund J.E."/>
            <person name="Kallscheuer N."/>
            <person name="Luecker S."/>
            <person name="Lage O.M."/>
            <person name="Pohl T."/>
            <person name="Merkel B.J."/>
            <person name="Hornburger P."/>
            <person name="Mueller R.-W."/>
            <person name="Bruemmer F."/>
            <person name="Labrenz M."/>
            <person name="Spormann A.M."/>
            <person name="Op den Camp H."/>
            <person name="Overmann J."/>
            <person name="Amann R."/>
            <person name="Jetten M.S.M."/>
            <person name="Mascher T."/>
            <person name="Medema M.H."/>
            <person name="Devos D.P."/>
            <person name="Kaster A.-K."/>
            <person name="Ovreas L."/>
            <person name="Rohde M."/>
            <person name="Galperin M.Y."/>
            <person name="Jogler C."/>
        </authorList>
    </citation>
    <scope>NUCLEOTIDE SEQUENCE [LARGE SCALE GENOMIC DNA]</scope>
    <source>
        <strain evidence="1 2">EC9</strain>
    </source>
</reference>
<sequence>MTATAKQNSSLQKLAFTATLAAVLVFGLLGCRQSVPVGDATGDGSSTSESIVAVDADPVPTNESRRTRRAKYLPRLSQYALFDGALANLEPAAGVLPYDVNTPLFSDYAAKHRVVRLPDGVTVAYQPTDVFDFPVGTVLAKTFYYPHDMTQPGQGRRLIETRIMLHQPTGWIGLPYLWNDEQTDAMLSLTGGAVEVKWKHRDGRDRRNTHLVPNFNDCKRCHENQKFEPIGPTAGNLNRDFDYTDGRENQLRRWAEIGLLTGLPDSTQVPRFAVWNDEATGDLNARARAWLDVNCAHCHSPIGPARNSGLHLHVGVAEPYRLGVYKTPVAAGRGTGGRLYDIVPGHPDASILMHRLETDHVGEMMPEIGRSLVDEEGVELIRQWIEAMEPAAVPATSPGSAGI</sequence>
<organism evidence="1 2">
    <name type="scientific">Rosistilla ulvae</name>
    <dbReference type="NCBI Taxonomy" id="1930277"/>
    <lineage>
        <taxon>Bacteria</taxon>
        <taxon>Pseudomonadati</taxon>
        <taxon>Planctomycetota</taxon>
        <taxon>Planctomycetia</taxon>
        <taxon>Pirellulales</taxon>
        <taxon>Pirellulaceae</taxon>
        <taxon>Rosistilla</taxon>
    </lineage>
</organism>
<dbReference type="EMBL" id="CP036261">
    <property type="protein sequence ID" value="QDS88600.1"/>
    <property type="molecule type" value="Genomic_DNA"/>
</dbReference>
<dbReference type="AlphaFoldDB" id="A0A517M141"/>
<dbReference type="Proteomes" id="UP000319557">
    <property type="component" value="Chromosome"/>
</dbReference>
<evidence type="ECO:0000313" key="1">
    <source>
        <dbReference type="EMBL" id="QDS88600.1"/>
    </source>
</evidence>
<evidence type="ECO:0008006" key="3">
    <source>
        <dbReference type="Google" id="ProtNLM"/>
    </source>
</evidence>
<keyword evidence="2" id="KW-1185">Reference proteome</keyword>